<dbReference type="Gene3D" id="3.40.50.2000">
    <property type="entry name" value="Glycogen Phosphorylase B"/>
    <property type="match status" value="1"/>
</dbReference>
<dbReference type="PANTHER" id="PTHR46401:SF2">
    <property type="entry name" value="GLYCOSYLTRANSFERASE WBBK-RELATED"/>
    <property type="match status" value="1"/>
</dbReference>
<feature type="domain" description="Glycosyl transferase family 1" evidence="2">
    <location>
        <begin position="243"/>
        <end position="324"/>
    </location>
</feature>
<organism evidence="3 4">
    <name type="scientific">Paramuribaculum intestinale</name>
    <dbReference type="NCBI Taxonomy" id="2094151"/>
    <lineage>
        <taxon>Bacteria</taxon>
        <taxon>Pseudomonadati</taxon>
        <taxon>Bacteroidota</taxon>
        <taxon>Bacteroidia</taxon>
        <taxon>Bacteroidales</taxon>
        <taxon>Muribaculaceae</taxon>
        <taxon>Paramuribaculum</taxon>
    </lineage>
</organism>
<protein>
    <recommendedName>
        <fullName evidence="2">Glycosyl transferase family 1 domain-containing protein</fullName>
    </recommendedName>
</protein>
<dbReference type="AlphaFoldDB" id="A0A2V1IWT0"/>
<dbReference type="GeneID" id="93424641"/>
<keyword evidence="1" id="KW-0808">Transferase</keyword>
<dbReference type="SUPFAM" id="SSF53756">
    <property type="entry name" value="UDP-Glycosyltransferase/glycogen phosphorylase"/>
    <property type="match status" value="1"/>
</dbReference>
<dbReference type="GO" id="GO:0009103">
    <property type="term" value="P:lipopolysaccharide biosynthetic process"/>
    <property type="evidence" value="ECO:0007669"/>
    <property type="project" value="TreeGrafter"/>
</dbReference>
<dbReference type="Pfam" id="PF00534">
    <property type="entry name" value="Glycos_transf_1"/>
    <property type="match status" value="1"/>
</dbReference>
<evidence type="ECO:0000259" key="2">
    <source>
        <dbReference type="Pfam" id="PF00534"/>
    </source>
</evidence>
<dbReference type="GO" id="GO:0016757">
    <property type="term" value="F:glycosyltransferase activity"/>
    <property type="evidence" value="ECO:0007669"/>
    <property type="project" value="InterPro"/>
</dbReference>
<sequence>MKKAIIVNATAARESGARSILDQFISNIPAGFEYVIFVDPSYDTDTNENIQLVKIDTTTWFKRIKWDWHGINRWIKQHQIDPIAAVSLQNTAFRLKKSIPQFIYFHQAIPFYENAWNPLKKSQLKLWLYKHIYPFFIKATLNTNVTVFVQLDYIKQGFSQLFRHPKEKIRVFSPTINKSNSIETIDLPSDTINLFYPATAHFYKNHATILDALQLVSHPAVLYTTIPETVSFAPDHTGLTVNLGKVSYDEIFTWYNSVDALVYPSYLESFGLPLIEAAMVGLPIIASDLPYAREVLNGYSGAQFVPFDNPNEWAEAINNIEKGKRFPQLNISNRPGWVELFHTIHSSI</sequence>
<proteinExistence type="predicted"/>
<evidence type="ECO:0000313" key="4">
    <source>
        <dbReference type="Proteomes" id="UP000244925"/>
    </source>
</evidence>
<dbReference type="Proteomes" id="UP000244925">
    <property type="component" value="Unassembled WGS sequence"/>
</dbReference>
<keyword evidence="4" id="KW-1185">Reference proteome</keyword>
<comment type="caution">
    <text evidence="3">The sequence shown here is derived from an EMBL/GenBank/DDBJ whole genome shotgun (WGS) entry which is preliminary data.</text>
</comment>
<evidence type="ECO:0000313" key="3">
    <source>
        <dbReference type="EMBL" id="PWB07458.1"/>
    </source>
</evidence>
<dbReference type="PANTHER" id="PTHR46401">
    <property type="entry name" value="GLYCOSYLTRANSFERASE WBBK-RELATED"/>
    <property type="match status" value="1"/>
</dbReference>
<dbReference type="EMBL" id="PUBV01000012">
    <property type="protein sequence ID" value="PWB07458.1"/>
    <property type="molecule type" value="Genomic_DNA"/>
</dbReference>
<reference evidence="4" key="1">
    <citation type="submission" date="2018-02" db="EMBL/GenBank/DDBJ databases">
        <authorList>
            <person name="Clavel T."/>
            <person name="Strowig T."/>
        </authorList>
    </citation>
    <scope>NUCLEOTIDE SEQUENCE [LARGE SCALE GENOMIC DNA]</scope>
    <source>
        <strain evidence="4">DSM 100764</strain>
    </source>
</reference>
<dbReference type="RefSeq" id="WP_107036037.1">
    <property type="nucleotide sequence ID" value="NZ_CAOOML010000003.1"/>
</dbReference>
<accession>A0A2V1IWT0</accession>
<gene>
    <name evidence="3" type="ORF">C5O25_07035</name>
</gene>
<name>A0A2V1IWT0_9BACT</name>
<evidence type="ECO:0000256" key="1">
    <source>
        <dbReference type="ARBA" id="ARBA00022679"/>
    </source>
</evidence>
<dbReference type="InterPro" id="IPR001296">
    <property type="entry name" value="Glyco_trans_1"/>
</dbReference>